<gene>
    <name evidence="1" type="ORF">METZ01_LOCUS234574</name>
</gene>
<dbReference type="EMBL" id="UINC01058914">
    <property type="protein sequence ID" value="SVB81720.1"/>
    <property type="molecule type" value="Genomic_DNA"/>
</dbReference>
<dbReference type="AlphaFoldDB" id="A0A382H374"/>
<protein>
    <submittedName>
        <fullName evidence="1">Uncharacterized protein</fullName>
    </submittedName>
</protein>
<reference evidence="1" key="1">
    <citation type="submission" date="2018-05" db="EMBL/GenBank/DDBJ databases">
        <authorList>
            <person name="Lanie J.A."/>
            <person name="Ng W.-L."/>
            <person name="Kazmierczak K.M."/>
            <person name="Andrzejewski T.M."/>
            <person name="Davidsen T.M."/>
            <person name="Wayne K.J."/>
            <person name="Tettelin H."/>
            <person name="Glass J.I."/>
            <person name="Rusch D."/>
            <person name="Podicherti R."/>
            <person name="Tsui H.-C.T."/>
            <person name="Winkler M.E."/>
        </authorList>
    </citation>
    <scope>NUCLEOTIDE SEQUENCE</scope>
</reference>
<accession>A0A382H374</accession>
<name>A0A382H374_9ZZZZ</name>
<proteinExistence type="predicted"/>
<organism evidence="1">
    <name type="scientific">marine metagenome</name>
    <dbReference type="NCBI Taxonomy" id="408172"/>
    <lineage>
        <taxon>unclassified sequences</taxon>
        <taxon>metagenomes</taxon>
        <taxon>ecological metagenomes</taxon>
    </lineage>
</organism>
<sequence length="26" mass="3046">MLPLSYVTVYELTVFWTKETKVQVVA</sequence>
<evidence type="ECO:0000313" key="1">
    <source>
        <dbReference type="EMBL" id="SVB81720.1"/>
    </source>
</evidence>